<reference evidence="3" key="1">
    <citation type="submission" date="2020-05" db="EMBL/GenBank/DDBJ databases">
        <title>Mycena genomes resolve the evolution of fungal bioluminescence.</title>
        <authorList>
            <person name="Tsai I.J."/>
        </authorList>
    </citation>
    <scope>NUCLEOTIDE SEQUENCE</scope>
    <source>
        <strain evidence="3">160909Yilan</strain>
    </source>
</reference>
<evidence type="ECO:0000256" key="1">
    <source>
        <dbReference type="SAM" id="MobiDB-lite"/>
    </source>
</evidence>
<feature type="region of interest" description="Disordered" evidence="1">
    <location>
        <begin position="1"/>
        <end position="27"/>
    </location>
</feature>
<feature type="transmembrane region" description="Helical" evidence="2">
    <location>
        <begin position="419"/>
        <end position="437"/>
    </location>
</feature>
<accession>A0A8H6XFQ0</accession>
<dbReference type="OrthoDB" id="258495at2759"/>
<name>A0A8H6XFQ0_9AGAR</name>
<keyword evidence="2" id="KW-1133">Transmembrane helix</keyword>
<evidence type="ECO:0000256" key="2">
    <source>
        <dbReference type="SAM" id="Phobius"/>
    </source>
</evidence>
<comment type="caution">
    <text evidence="3">The sequence shown here is derived from an EMBL/GenBank/DDBJ whole genome shotgun (WGS) entry which is preliminary data.</text>
</comment>
<dbReference type="Proteomes" id="UP000623467">
    <property type="component" value="Unassembled WGS sequence"/>
</dbReference>
<gene>
    <name evidence="3" type="ORF">MSAN_02132000</name>
</gene>
<dbReference type="AlphaFoldDB" id="A0A8H6XFQ0"/>
<evidence type="ECO:0000313" key="3">
    <source>
        <dbReference type="EMBL" id="KAF7340605.1"/>
    </source>
</evidence>
<protein>
    <submittedName>
        <fullName evidence="3">Uncharacterized protein</fullName>
    </submittedName>
</protein>
<feature type="compositionally biased region" description="Basic and acidic residues" evidence="1">
    <location>
        <begin position="1"/>
        <end position="11"/>
    </location>
</feature>
<keyword evidence="2" id="KW-0812">Transmembrane</keyword>
<keyword evidence="4" id="KW-1185">Reference proteome</keyword>
<keyword evidence="2" id="KW-0472">Membrane</keyword>
<proteinExistence type="predicted"/>
<sequence length="445" mass="50463">MDHQFHSDPRFTRSTTCDPESSSSSIGMFSRSRNFTVKAKNLTNITYATAPSIPSDFRMIRMEDVDLRREIRVDERRGVVNYQLHGPACVRRVHSAQARIDGQRTRVTVAMYQGDGAEEEWRDEIEKYMSMRHPNIIQICGASSSGGIHATLFNDDLIPLQPLLDRYRDLHFSTVYIYACCSFDFSVRKSEFAYLDLTLSQSAYNYIYSAFQQVPFSSECRKWIRCSTGRLCAELTRTGDTVWLDLMQPEFPHLSGIHALSARTGTEAINMVIESLTLEQYHVVVCWNLRRRLRVAISASTAVDLGAVCHCSPSLLEDSAEIAFLSDVETDPFSSWTRSAEVDEEEMPNGWTRYLFFNLAEVVDADLDGESFGVDLGSTPASYESEYLHFSGPEKSDSFIQSSRNDEDIMPAPSPAFKILANFQLALILFLALFWTYNHVSVVIH</sequence>
<evidence type="ECO:0000313" key="4">
    <source>
        <dbReference type="Proteomes" id="UP000623467"/>
    </source>
</evidence>
<dbReference type="EMBL" id="JACAZH010000030">
    <property type="protein sequence ID" value="KAF7340605.1"/>
    <property type="molecule type" value="Genomic_DNA"/>
</dbReference>
<organism evidence="3 4">
    <name type="scientific">Mycena sanguinolenta</name>
    <dbReference type="NCBI Taxonomy" id="230812"/>
    <lineage>
        <taxon>Eukaryota</taxon>
        <taxon>Fungi</taxon>
        <taxon>Dikarya</taxon>
        <taxon>Basidiomycota</taxon>
        <taxon>Agaricomycotina</taxon>
        <taxon>Agaricomycetes</taxon>
        <taxon>Agaricomycetidae</taxon>
        <taxon>Agaricales</taxon>
        <taxon>Marasmiineae</taxon>
        <taxon>Mycenaceae</taxon>
        <taxon>Mycena</taxon>
    </lineage>
</organism>